<dbReference type="Pfam" id="PF21787">
    <property type="entry name" value="TNP-like_RNaseH_N"/>
    <property type="match status" value="1"/>
</dbReference>
<comment type="caution">
    <text evidence="7">The sequence shown here is derived from an EMBL/GenBank/DDBJ whole genome shotgun (WGS) entry which is preliminary data.</text>
</comment>
<dbReference type="SMART" id="SM00692">
    <property type="entry name" value="DM3"/>
    <property type="match status" value="1"/>
</dbReference>
<protein>
    <submittedName>
        <fullName evidence="7">Transposable element P transposase</fullName>
    </submittedName>
</protein>
<evidence type="ECO:0000256" key="5">
    <source>
        <dbReference type="SAM" id="Coils"/>
    </source>
</evidence>
<dbReference type="GO" id="GO:0003677">
    <property type="term" value="F:DNA binding"/>
    <property type="evidence" value="ECO:0007669"/>
    <property type="project" value="UniProtKB-UniRule"/>
</dbReference>
<reference evidence="7" key="1">
    <citation type="submission" date="2020-04" db="EMBL/GenBank/DDBJ databases">
        <authorList>
            <person name="Alioto T."/>
            <person name="Alioto T."/>
            <person name="Gomez Garrido J."/>
        </authorList>
    </citation>
    <scope>NUCLEOTIDE SEQUENCE</scope>
    <source>
        <strain evidence="7">A484AB</strain>
    </source>
</reference>
<dbReference type="PROSITE" id="PS50950">
    <property type="entry name" value="ZF_THAP"/>
    <property type="match status" value="1"/>
</dbReference>
<dbReference type="SUPFAM" id="SSF57716">
    <property type="entry name" value="Glucocorticoid receptor-like (DNA-binding domain)"/>
    <property type="match status" value="1"/>
</dbReference>
<keyword evidence="2" id="KW-0863">Zinc-finger</keyword>
<evidence type="ECO:0000313" key="7">
    <source>
        <dbReference type="EMBL" id="CAB3978730.1"/>
    </source>
</evidence>
<keyword evidence="1" id="KW-0479">Metal-binding</keyword>
<sequence>LICITERKTYTQNLLGQDYMNLRTGSLEESRKTTGVSIFALPKGEDELSRKTREEWIRQITRNRVIDQDLRRQIEARTLHICENHFEERFIEKHSTRKRLTPGAIPTLNFQKKSFDSETQSRRKSERNETPIEPSTSGIKSKVYKHLDDFKCVISRVKLSGWSRKETEHDFTLDYFDSEHALPLYSIRVDSGLGFSIAVFGWFLPDTHEIYYEHKRSLFDISAPSLCKVVQSFSVCPGLPETLHAVDPIVGISQVTKHSVPIAPELYCDDGPPFKVKVFARSENCAVLFNLADQDSCHSCLSLFQAKQKKVPLKSALKATAVKDKAPLTSCSKERLIATIQQQRVRCKDLESQLVNMQREIHSNSIEINKTLEDDILSILDKSDLKTSPHMNLFWQQQKKLLASPKFGRRYHPHLIRFCLSLHSKSPSAYRELVSSGVLVLPSERVLRDYRNFFKPKPGFNEANVTQLREQTNQLFDVQRYVVLSFDEMKIQSNLVFDKHSNELIGFVDLGDDDVNVAALDSPTTLASHVLAFMIRGVASDLKYILGYFSTENVTAYQLMPLFWKAVSILELGCNLWVCAAVSDGASPNRKFYELHAGLVGEEYKVDFVYRTVNLFAPTRFIYFFSDAPHLLKTARNCLFNSGTGKHTRLMWNGKNMIWNHIAALYHADLEQDLHQLPKLTVHHINLTSFSKMKVRLAAQVMSNTVAMALYRHYPQGDAEETAKFCEMVNKFFDCLNTRSTTEHIRKRNEFLAEYTSLDDSRFDWLQNVFTAYLEDWYKRVQERPGAFTSDDRGKMFISHQTYKGIKITVNSLIEVVRFLLSEGCEFVLSEKFCQDPLEEYFGHQRARGRFSDNPTLQSFGYNDLTIAAQRGIDPVVRGNVSGRHEEKSSKSSKWYAISEEPLPKRKKTKAKKP</sequence>
<organism evidence="7 8">
    <name type="scientific">Paramuricea clavata</name>
    <name type="common">Red gorgonian</name>
    <name type="synonym">Violescent sea-whip</name>
    <dbReference type="NCBI Taxonomy" id="317549"/>
    <lineage>
        <taxon>Eukaryota</taxon>
        <taxon>Metazoa</taxon>
        <taxon>Cnidaria</taxon>
        <taxon>Anthozoa</taxon>
        <taxon>Octocorallia</taxon>
        <taxon>Malacalcyonacea</taxon>
        <taxon>Plexauridae</taxon>
        <taxon>Paramuricea</taxon>
    </lineage>
</organism>
<gene>
    <name evidence="7" type="ORF">PACLA_8A019836</name>
</gene>
<dbReference type="OrthoDB" id="2441813at2759"/>
<evidence type="ECO:0000313" key="8">
    <source>
        <dbReference type="Proteomes" id="UP001152795"/>
    </source>
</evidence>
<dbReference type="InterPro" id="IPR048366">
    <property type="entry name" value="TNP-like_GBD"/>
</dbReference>
<dbReference type="PANTHER" id="PTHR48257:SF1">
    <property type="match status" value="1"/>
</dbReference>
<evidence type="ECO:0000256" key="2">
    <source>
        <dbReference type="ARBA" id="ARBA00022771"/>
    </source>
</evidence>
<feature type="non-terminal residue" evidence="7">
    <location>
        <position position="1"/>
    </location>
</feature>
<keyword evidence="4" id="KW-0238">DNA-binding</keyword>
<dbReference type="InterPro" id="IPR048365">
    <property type="entry name" value="TNP-like_RNaseH_N"/>
</dbReference>
<keyword evidence="8" id="KW-1185">Reference proteome</keyword>
<dbReference type="PANTHER" id="PTHR48257">
    <property type="match status" value="1"/>
</dbReference>
<feature type="compositionally biased region" description="Basic residues" evidence="6">
    <location>
        <begin position="905"/>
        <end position="914"/>
    </location>
</feature>
<name>A0A7D9HC25_PARCT</name>
<dbReference type="Pfam" id="PF05485">
    <property type="entry name" value="THAP"/>
    <property type="match status" value="1"/>
</dbReference>
<evidence type="ECO:0000256" key="6">
    <source>
        <dbReference type="SAM" id="MobiDB-lite"/>
    </source>
</evidence>
<dbReference type="InterPro" id="IPR006612">
    <property type="entry name" value="THAP_Znf"/>
</dbReference>
<dbReference type="AlphaFoldDB" id="A0A7D9HC25"/>
<proteinExistence type="predicted"/>
<keyword evidence="5" id="KW-0175">Coiled coil</keyword>
<dbReference type="Proteomes" id="UP001152795">
    <property type="component" value="Unassembled WGS sequence"/>
</dbReference>
<keyword evidence="3" id="KW-0862">Zinc</keyword>
<feature type="region of interest" description="Disordered" evidence="6">
    <location>
        <begin position="114"/>
        <end position="137"/>
    </location>
</feature>
<accession>A0A7D9HC25</accession>
<dbReference type="GO" id="GO:0008270">
    <property type="term" value="F:zinc ion binding"/>
    <property type="evidence" value="ECO:0007669"/>
    <property type="project" value="UniProtKB-KW"/>
</dbReference>
<feature type="compositionally biased region" description="Basic and acidic residues" evidence="6">
    <location>
        <begin position="114"/>
        <end position="130"/>
    </location>
</feature>
<evidence type="ECO:0000256" key="4">
    <source>
        <dbReference type="ARBA" id="ARBA00023125"/>
    </source>
</evidence>
<evidence type="ECO:0000256" key="3">
    <source>
        <dbReference type="ARBA" id="ARBA00022833"/>
    </source>
</evidence>
<evidence type="ECO:0000256" key="1">
    <source>
        <dbReference type="ARBA" id="ARBA00022723"/>
    </source>
</evidence>
<dbReference type="Pfam" id="PF21788">
    <property type="entry name" value="TNP-like_GBD"/>
    <property type="match status" value="1"/>
</dbReference>
<feature type="coiled-coil region" evidence="5">
    <location>
        <begin position="333"/>
        <end position="367"/>
    </location>
</feature>
<dbReference type="EMBL" id="CACRXK020000137">
    <property type="protein sequence ID" value="CAB3978730.1"/>
    <property type="molecule type" value="Genomic_DNA"/>
</dbReference>
<feature type="region of interest" description="Disordered" evidence="6">
    <location>
        <begin position="878"/>
        <end position="914"/>
    </location>
</feature>